<reference evidence="1" key="1">
    <citation type="submission" date="2021-01" db="EMBL/GenBank/DDBJ databases">
        <title>Genomic Encyclopedia of Type Strains, Phase IV (KMG-IV): sequencing the most valuable type-strain genomes for metagenomic binning, comparative biology and taxonomic classification.</title>
        <authorList>
            <person name="Goeker M."/>
        </authorList>
    </citation>
    <scope>NUCLEOTIDE SEQUENCE</scope>
    <source>
        <strain evidence="1">DSM 21943</strain>
    </source>
</reference>
<sequence>MRGIVKKMNIVDRTGRDRWHKEIHLVLSDISIARADLDVVHRFRPDDLVEVTLMAAQLSLFPTHDQDEEGDELICGEPVNAGEVVKQSFTF</sequence>
<gene>
    <name evidence="1" type="ORF">JOC54_003188</name>
</gene>
<comment type="caution">
    <text evidence="1">The sequence shown here is derived from an EMBL/GenBank/DDBJ whole genome shotgun (WGS) entry which is preliminary data.</text>
</comment>
<evidence type="ECO:0000313" key="2">
    <source>
        <dbReference type="Proteomes" id="UP001179280"/>
    </source>
</evidence>
<protein>
    <submittedName>
        <fullName evidence="1">Uncharacterized protein</fullName>
    </submittedName>
</protein>
<keyword evidence="2" id="KW-1185">Reference proteome</keyword>
<evidence type="ECO:0000313" key="1">
    <source>
        <dbReference type="EMBL" id="MBM7839908.1"/>
    </source>
</evidence>
<dbReference type="RefSeq" id="WP_204467219.1">
    <property type="nucleotide sequence ID" value="NZ_JAFBCV010000010.1"/>
</dbReference>
<dbReference type="EMBL" id="JAFBCV010000010">
    <property type="protein sequence ID" value="MBM7839908.1"/>
    <property type="molecule type" value="Genomic_DNA"/>
</dbReference>
<accession>A0ABS2SWN6</accession>
<proteinExistence type="predicted"/>
<organism evidence="1 2">
    <name type="scientific">Shouchella xiaoxiensis</name>
    <dbReference type="NCBI Taxonomy" id="766895"/>
    <lineage>
        <taxon>Bacteria</taxon>
        <taxon>Bacillati</taxon>
        <taxon>Bacillota</taxon>
        <taxon>Bacilli</taxon>
        <taxon>Bacillales</taxon>
        <taxon>Bacillaceae</taxon>
        <taxon>Shouchella</taxon>
    </lineage>
</organism>
<name>A0ABS2SWN6_9BACI</name>
<dbReference type="Proteomes" id="UP001179280">
    <property type="component" value="Unassembled WGS sequence"/>
</dbReference>